<sequence>MTQSNFDETRATQETTERVSSDVTAEAPKTEDQTANGAKRNWLPVVIAIALGAAVLGWEYRETLYPLLSSPLLFLLVCVGMHFLMHRGHGKH</sequence>
<reference evidence="3" key="1">
    <citation type="submission" date="2019-12" db="EMBL/GenBank/DDBJ databases">
        <title>Ruegeria JWLKs population differentiation of coral mucus and skeleton niches.</title>
        <authorList>
            <person name="Luo D."/>
        </authorList>
    </citation>
    <scope>NUCLEOTIDE SEQUENCE</scope>
    <source>
        <strain evidence="3">HKCCD6181</strain>
    </source>
</reference>
<dbReference type="InterPro" id="IPR021682">
    <property type="entry name" value="DUF2933"/>
</dbReference>
<comment type="caution">
    <text evidence="3">The sequence shown here is derived from an EMBL/GenBank/DDBJ whole genome shotgun (WGS) entry which is preliminary data.</text>
</comment>
<dbReference type="RefSeq" id="WP_170417934.1">
    <property type="nucleotide sequence ID" value="NZ_WVRA01000010.1"/>
</dbReference>
<keyword evidence="2" id="KW-1133">Transmembrane helix</keyword>
<name>A0AA90Z1X5_9RHOB</name>
<gene>
    <name evidence="3" type="ORF">GS634_20075</name>
</gene>
<feature type="region of interest" description="Disordered" evidence="1">
    <location>
        <begin position="1"/>
        <end position="36"/>
    </location>
</feature>
<protein>
    <submittedName>
        <fullName evidence="3">DUF2933 domain-containing protein</fullName>
    </submittedName>
</protein>
<dbReference type="EMBL" id="WVRA01000010">
    <property type="protein sequence ID" value="NOE20430.1"/>
    <property type="molecule type" value="Genomic_DNA"/>
</dbReference>
<proteinExistence type="predicted"/>
<keyword evidence="2" id="KW-0472">Membrane</keyword>
<feature type="compositionally biased region" description="Basic and acidic residues" evidence="1">
    <location>
        <begin position="7"/>
        <end position="20"/>
    </location>
</feature>
<dbReference type="Pfam" id="PF11666">
    <property type="entry name" value="DUF2933"/>
    <property type="match status" value="1"/>
</dbReference>
<dbReference type="Proteomes" id="UP000597886">
    <property type="component" value="Unassembled WGS sequence"/>
</dbReference>
<feature type="transmembrane region" description="Helical" evidence="2">
    <location>
        <begin position="64"/>
        <end position="85"/>
    </location>
</feature>
<accession>A0AA90Z1X5</accession>
<evidence type="ECO:0000313" key="4">
    <source>
        <dbReference type="Proteomes" id="UP000597886"/>
    </source>
</evidence>
<evidence type="ECO:0000256" key="2">
    <source>
        <dbReference type="SAM" id="Phobius"/>
    </source>
</evidence>
<keyword evidence="2" id="KW-0812">Transmembrane</keyword>
<evidence type="ECO:0000313" key="3">
    <source>
        <dbReference type="EMBL" id="NOE20430.1"/>
    </source>
</evidence>
<dbReference type="AlphaFoldDB" id="A0AA90Z1X5"/>
<organism evidence="3 4">
    <name type="scientific">Ruegeria atlantica</name>
    <dbReference type="NCBI Taxonomy" id="81569"/>
    <lineage>
        <taxon>Bacteria</taxon>
        <taxon>Pseudomonadati</taxon>
        <taxon>Pseudomonadota</taxon>
        <taxon>Alphaproteobacteria</taxon>
        <taxon>Rhodobacterales</taxon>
        <taxon>Roseobacteraceae</taxon>
        <taxon>Ruegeria</taxon>
    </lineage>
</organism>
<evidence type="ECO:0000256" key="1">
    <source>
        <dbReference type="SAM" id="MobiDB-lite"/>
    </source>
</evidence>
<feature type="transmembrane region" description="Helical" evidence="2">
    <location>
        <begin position="41"/>
        <end position="58"/>
    </location>
</feature>